<feature type="domain" description="UspA" evidence="2">
    <location>
        <begin position="1"/>
        <end position="146"/>
    </location>
</feature>
<evidence type="ECO:0000313" key="4">
    <source>
        <dbReference type="Proteomes" id="UP000280825"/>
    </source>
</evidence>
<protein>
    <submittedName>
        <fullName evidence="3">Universal stress protein</fullName>
    </submittedName>
</protein>
<reference evidence="3 4" key="1">
    <citation type="submission" date="2018-12" db="EMBL/GenBank/DDBJ databases">
        <title>Flavobacterium sp. nov., isolated from glacier ice.</title>
        <authorList>
            <person name="Liu Q."/>
            <person name="Xin Y.-H."/>
        </authorList>
    </citation>
    <scope>NUCLEOTIDE SEQUENCE [LARGE SCALE GENOMIC DNA]</scope>
    <source>
        <strain evidence="3 4">RB1N8</strain>
    </source>
</reference>
<dbReference type="AlphaFoldDB" id="A0A432CHD5"/>
<dbReference type="CDD" id="cd00293">
    <property type="entry name" value="USP-like"/>
    <property type="match status" value="1"/>
</dbReference>
<dbReference type="PANTHER" id="PTHR46268:SF6">
    <property type="entry name" value="UNIVERSAL STRESS PROTEIN UP12"/>
    <property type="match status" value="1"/>
</dbReference>
<accession>A0A432CHD5</accession>
<evidence type="ECO:0000256" key="1">
    <source>
        <dbReference type="ARBA" id="ARBA00008791"/>
    </source>
</evidence>
<organism evidence="3 4">
    <name type="scientific">Flavobacterium bomense</name>
    <dbReference type="NCBI Taxonomy" id="2497483"/>
    <lineage>
        <taxon>Bacteria</taxon>
        <taxon>Pseudomonadati</taxon>
        <taxon>Bacteroidota</taxon>
        <taxon>Flavobacteriia</taxon>
        <taxon>Flavobacteriales</taxon>
        <taxon>Flavobacteriaceae</taxon>
        <taxon>Flavobacterium</taxon>
    </lineage>
</organism>
<dbReference type="SUPFAM" id="SSF52402">
    <property type="entry name" value="Adenine nucleotide alpha hydrolases-like"/>
    <property type="match status" value="2"/>
</dbReference>
<dbReference type="PRINTS" id="PR01438">
    <property type="entry name" value="UNVRSLSTRESS"/>
</dbReference>
<dbReference type="Proteomes" id="UP000280825">
    <property type="component" value="Unassembled WGS sequence"/>
</dbReference>
<name>A0A432CHD5_9FLAO</name>
<proteinExistence type="inferred from homology"/>
<dbReference type="RefSeq" id="WP_126514991.1">
    <property type="nucleotide sequence ID" value="NZ_RYDJ01000024.1"/>
</dbReference>
<keyword evidence="4" id="KW-1185">Reference proteome</keyword>
<evidence type="ECO:0000259" key="2">
    <source>
        <dbReference type="Pfam" id="PF00582"/>
    </source>
</evidence>
<dbReference type="InterPro" id="IPR006015">
    <property type="entry name" value="Universal_stress_UspA"/>
</dbReference>
<evidence type="ECO:0000313" key="3">
    <source>
        <dbReference type="EMBL" id="RTZ01734.1"/>
    </source>
</evidence>
<dbReference type="Pfam" id="PF00582">
    <property type="entry name" value="Usp"/>
    <property type="match status" value="1"/>
</dbReference>
<dbReference type="InterPro" id="IPR006016">
    <property type="entry name" value="UspA"/>
</dbReference>
<comment type="similarity">
    <text evidence="1">Belongs to the universal stress protein A family.</text>
</comment>
<sequence length="276" mass="31661">MKKILFPTDFSEVSKNAFIYALKLAESVNAEIVTIHVYQFLQANYVNVSEYLHEIYEVTELSNFENYKDEVPLLRKIAEANNLGHIKISHVLILGNLVPEIKKITENENFDFVVMGTKGATSIKETFFGTTATKVMNDVKALVLAIPAHCTYHPIEKILFITQYKLEDTGSFVRVLSLSKIFQSHIDCLRAASPHHEVKEDSREDWKVLVENNEVTFHSIKGEDVEGIILNFIDLYKINLIAMHVYHRNLFEKLFKISLSKKLAFHINVPILAIHE</sequence>
<comment type="caution">
    <text evidence="3">The sequence shown here is derived from an EMBL/GenBank/DDBJ whole genome shotgun (WGS) entry which is preliminary data.</text>
</comment>
<dbReference type="PANTHER" id="PTHR46268">
    <property type="entry name" value="STRESS RESPONSE PROTEIN NHAX"/>
    <property type="match status" value="1"/>
</dbReference>
<dbReference type="Gene3D" id="3.40.50.12370">
    <property type="match status" value="1"/>
</dbReference>
<dbReference type="EMBL" id="RYDJ01000024">
    <property type="protein sequence ID" value="RTZ01734.1"/>
    <property type="molecule type" value="Genomic_DNA"/>
</dbReference>
<gene>
    <name evidence="3" type="ORF">EKL98_14815</name>
</gene>